<sequence>MTDPIHETTKHTAPSNTASSSSQTTPPGHSEHPGHDSSLSLADTIPDSGEQEEDSIADDFDNDDGEHDFNDNDSAFGGSLIGCDTDTLASYITDYRYENGRRYHAYKDGEYWGPNDEHSSNLQDLAHHMYLLTLEGLLHLAPLHNPHNILDLGTGTGIWAIEMADAYPSAHVIGTDLSPIQPMFVPPNCTFEIEDLNLSWTYPKNHFDFIHIRELFGCVADWDEFFGQAFEHTKPGGYVEVFEHSVWPVADDATINEDSFFTIWGKTVVGLGDKFGKSFTIWEESKERMEKAGFVDVVETRYKWPMNGWPSPEYRTHGSDGDKPWQRLRELGVWNQLRLYDGIEGFMIRLLTNVGGWSYEAAQAFLSRMRFELKDLKIHAYLDVTIVHGRKPGGDPRPPIASSTTPSGHRARPMVSTIPEDYTGLPGTG</sequence>
<dbReference type="InterPro" id="IPR029063">
    <property type="entry name" value="SAM-dependent_MTases_sf"/>
</dbReference>
<dbReference type="Pfam" id="PF13489">
    <property type="entry name" value="Methyltransf_23"/>
    <property type="match status" value="1"/>
</dbReference>
<dbReference type="EMBL" id="FJOG01000015">
    <property type="protein sequence ID" value="CZR60098.1"/>
    <property type="molecule type" value="Genomic_DNA"/>
</dbReference>
<feature type="region of interest" description="Disordered" evidence="1">
    <location>
        <begin position="1"/>
        <end position="76"/>
    </location>
</feature>
<protein>
    <submittedName>
        <fullName evidence="2">Related to methyltransferase</fullName>
    </submittedName>
</protein>
<name>A0A1L7X507_9HELO</name>
<dbReference type="STRING" id="576137.A0A1L7X507"/>
<keyword evidence="3" id="KW-1185">Reference proteome</keyword>
<dbReference type="SUPFAM" id="SSF53335">
    <property type="entry name" value="S-adenosyl-L-methionine-dependent methyltransferases"/>
    <property type="match status" value="1"/>
</dbReference>
<dbReference type="PANTHER" id="PTHR43591">
    <property type="entry name" value="METHYLTRANSFERASE"/>
    <property type="match status" value="1"/>
</dbReference>
<dbReference type="PANTHER" id="PTHR43591:SF105">
    <property type="entry name" value="METHYLTRANSFERASE DOMAIN-CONTAINING PROTEIN-RELATED"/>
    <property type="match status" value="1"/>
</dbReference>
<organism evidence="2 3">
    <name type="scientific">Phialocephala subalpina</name>
    <dbReference type="NCBI Taxonomy" id="576137"/>
    <lineage>
        <taxon>Eukaryota</taxon>
        <taxon>Fungi</taxon>
        <taxon>Dikarya</taxon>
        <taxon>Ascomycota</taxon>
        <taxon>Pezizomycotina</taxon>
        <taxon>Leotiomycetes</taxon>
        <taxon>Helotiales</taxon>
        <taxon>Mollisiaceae</taxon>
        <taxon>Phialocephala</taxon>
        <taxon>Phialocephala fortinii species complex</taxon>
    </lineage>
</organism>
<dbReference type="CDD" id="cd02440">
    <property type="entry name" value="AdoMet_MTases"/>
    <property type="match status" value="1"/>
</dbReference>
<gene>
    <name evidence="2" type="ORF">PAC_09993</name>
</gene>
<dbReference type="Gene3D" id="3.40.50.150">
    <property type="entry name" value="Vaccinia Virus protein VP39"/>
    <property type="match status" value="1"/>
</dbReference>
<dbReference type="OrthoDB" id="2013972at2759"/>
<feature type="compositionally biased region" description="Basic and acidic residues" evidence="1">
    <location>
        <begin position="1"/>
        <end position="10"/>
    </location>
</feature>
<dbReference type="AlphaFoldDB" id="A0A1L7X507"/>
<feature type="compositionally biased region" description="Polar residues" evidence="1">
    <location>
        <begin position="11"/>
        <end position="27"/>
    </location>
</feature>
<feature type="region of interest" description="Disordered" evidence="1">
    <location>
        <begin position="390"/>
        <end position="429"/>
    </location>
</feature>
<dbReference type="Proteomes" id="UP000184330">
    <property type="component" value="Unassembled WGS sequence"/>
</dbReference>
<keyword evidence="2" id="KW-0808">Transferase</keyword>
<dbReference type="GO" id="GO:0032259">
    <property type="term" value="P:methylation"/>
    <property type="evidence" value="ECO:0007669"/>
    <property type="project" value="UniProtKB-KW"/>
</dbReference>
<dbReference type="GO" id="GO:0008168">
    <property type="term" value="F:methyltransferase activity"/>
    <property type="evidence" value="ECO:0007669"/>
    <property type="project" value="UniProtKB-KW"/>
</dbReference>
<evidence type="ECO:0000313" key="3">
    <source>
        <dbReference type="Proteomes" id="UP000184330"/>
    </source>
</evidence>
<accession>A0A1L7X507</accession>
<evidence type="ECO:0000256" key="1">
    <source>
        <dbReference type="SAM" id="MobiDB-lite"/>
    </source>
</evidence>
<reference evidence="2 3" key="1">
    <citation type="submission" date="2016-03" db="EMBL/GenBank/DDBJ databases">
        <authorList>
            <person name="Ploux O."/>
        </authorList>
    </citation>
    <scope>NUCLEOTIDE SEQUENCE [LARGE SCALE GENOMIC DNA]</scope>
    <source>
        <strain evidence="2 3">UAMH 11012</strain>
    </source>
</reference>
<feature type="compositionally biased region" description="Acidic residues" evidence="1">
    <location>
        <begin position="49"/>
        <end position="66"/>
    </location>
</feature>
<proteinExistence type="predicted"/>
<keyword evidence="2" id="KW-0489">Methyltransferase</keyword>
<evidence type="ECO:0000313" key="2">
    <source>
        <dbReference type="EMBL" id="CZR60098.1"/>
    </source>
</evidence>